<protein>
    <recommendedName>
        <fullName evidence="4">PH domain-containing protein</fullName>
    </recommendedName>
</protein>
<dbReference type="SUPFAM" id="SSF50729">
    <property type="entry name" value="PH domain-like"/>
    <property type="match status" value="1"/>
</dbReference>
<sequence>MPQPDFPARLTSQVAHRNRIGPGGIRSVGSGSIFNSKYAQARKELGSHENRRVVSRAIVCAGSLRVRSCKLLWKPAVLQLMVTSTTSFSEDESHFEDCNDVSDDSTDDDIDKITTMTCPNTTHHYSLVFCHRSLMGHARRKRIELNGTRDLVEFVWGKYGMMSTQFEFSIVYGKRRRTLNCRASNAKDYLQWTEVLRSAVTFQGNKCVTMNRSTQTSSNASSNSNSSIESFCNTSVVKEQQPVAPIASTPTPRLPTNAKTANVIAPPKTDIAEGSALRPVPADIAAAYGIGRRRKVKTVANPTGSHVQRQKQSKPSPNDAKRHQDSIPMTVQTVAKGITSHTENVKPLHDRQVTAFRPSSADRQRQRTSNTTRGIRSTRSTMQVRKTRLVDGTLSCTSSNSKSDHLLVLPASKMDERLKNAYVISPSSSIERQQFQSKNSRPVSKSDKTKDPCLHSCQSCHFNVDPCDFHDTNLTRVNGSQTREKSWATYVKTMECDARMKVAVYIVGASGTSVHRICWYTGTSDTQVEMAIRMQLHLPQGIKFLLRDADADVVPVSSTLPNDHHFTLVLPEGLGFENVCTSIDGVTSGVINRTGLISVDDASVITQEQVTATSTSTAKRKRLEAEETISSQMARVSSVDCIITTTQLESMPPPRSLATIIAQFVETFTQPITNDDNVSFIPNAGRFALYALYCKVVRDMKFHPKREDVFYKMTSMHGKVDRQRVVRYYRCLAEDGEGTEFVQYKPQGKGVLLRRYREVDSMEQLTDIARSAPFVSWLKLDPNDVAALYVRFIQSFTPIVKSDFRAQAKEVRA</sequence>
<feature type="region of interest" description="Disordered" evidence="1">
    <location>
        <begin position="297"/>
        <end position="326"/>
    </location>
</feature>
<feature type="region of interest" description="Disordered" evidence="1">
    <location>
        <begin position="429"/>
        <end position="448"/>
    </location>
</feature>
<keyword evidence="3" id="KW-1185">Reference proteome</keyword>
<gene>
    <name evidence="2" type="ORF">PFR001_LOCUS2499</name>
</gene>
<evidence type="ECO:0000313" key="3">
    <source>
        <dbReference type="Proteomes" id="UP001157938"/>
    </source>
</evidence>
<proteinExistence type="predicted"/>
<evidence type="ECO:0008006" key="4">
    <source>
        <dbReference type="Google" id="ProtNLM"/>
    </source>
</evidence>
<comment type="caution">
    <text evidence="2">The sequence shown here is derived from an EMBL/GenBank/DDBJ whole genome shotgun (WGS) entry which is preliminary data.</text>
</comment>
<feature type="compositionally biased region" description="Polar residues" evidence="1">
    <location>
        <begin position="429"/>
        <end position="443"/>
    </location>
</feature>
<evidence type="ECO:0000313" key="2">
    <source>
        <dbReference type="EMBL" id="CAH0486903.1"/>
    </source>
</evidence>
<evidence type="ECO:0000256" key="1">
    <source>
        <dbReference type="SAM" id="MobiDB-lite"/>
    </source>
</evidence>
<reference evidence="2 3" key="1">
    <citation type="submission" date="2021-11" db="EMBL/GenBank/DDBJ databases">
        <authorList>
            <person name="Islam A."/>
            <person name="Islam S."/>
            <person name="Flora M.S."/>
            <person name="Rahman M."/>
            <person name="Ziaur R.M."/>
            <person name="Epstein J.H."/>
            <person name="Hassan M."/>
            <person name="Klassen M."/>
            <person name="Woodard K."/>
            <person name="Webb A."/>
            <person name="Webby R.J."/>
            <person name="El Zowalaty M.E."/>
        </authorList>
    </citation>
    <scope>NUCLEOTIDE SEQUENCE [LARGE SCALE GENOMIC DNA]</scope>
    <source>
        <strain evidence="2">Pf1</strain>
    </source>
</reference>
<feature type="compositionally biased region" description="Basic and acidic residues" evidence="1">
    <location>
        <begin position="343"/>
        <end position="352"/>
    </location>
</feature>
<name>A0ABN8BYK2_9STRA</name>
<organism evidence="2 3">
    <name type="scientific">Peronospora farinosa</name>
    <dbReference type="NCBI Taxonomy" id="134698"/>
    <lineage>
        <taxon>Eukaryota</taxon>
        <taxon>Sar</taxon>
        <taxon>Stramenopiles</taxon>
        <taxon>Oomycota</taxon>
        <taxon>Peronosporomycetes</taxon>
        <taxon>Peronosporales</taxon>
        <taxon>Peronosporaceae</taxon>
        <taxon>Peronospora</taxon>
    </lineage>
</organism>
<accession>A0ABN8BYK2</accession>
<feature type="region of interest" description="Disordered" evidence="1">
    <location>
        <begin position="341"/>
        <end position="381"/>
    </location>
</feature>
<dbReference type="Proteomes" id="UP001157938">
    <property type="component" value="Unassembled WGS sequence"/>
</dbReference>
<dbReference type="EMBL" id="CAKLBC010000552">
    <property type="protein sequence ID" value="CAH0486903.1"/>
    <property type="molecule type" value="Genomic_DNA"/>
</dbReference>
<feature type="compositionally biased region" description="Polar residues" evidence="1">
    <location>
        <begin position="367"/>
        <end position="381"/>
    </location>
</feature>